<dbReference type="Proteomes" id="UP001303889">
    <property type="component" value="Unassembled WGS sequence"/>
</dbReference>
<reference evidence="2" key="1">
    <citation type="journal article" date="2023" name="Mol. Phylogenet. Evol.">
        <title>Genome-scale phylogeny and comparative genomics of the fungal order Sordariales.</title>
        <authorList>
            <person name="Hensen N."/>
            <person name="Bonometti L."/>
            <person name="Westerberg I."/>
            <person name="Brannstrom I.O."/>
            <person name="Guillou S."/>
            <person name="Cros-Aarteil S."/>
            <person name="Calhoun S."/>
            <person name="Haridas S."/>
            <person name="Kuo A."/>
            <person name="Mondo S."/>
            <person name="Pangilinan J."/>
            <person name="Riley R."/>
            <person name="LaButti K."/>
            <person name="Andreopoulos B."/>
            <person name="Lipzen A."/>
            <person name="Chen C."/>
            <person name="Yan M."/>
            <person name="Daum C."/>
            <person name="Ng V."/>
            <person name="Clum A."/>
            <person name="Steindorff A."/>
            <person name="Ohm R.A."/>
            <person name="Martin F."/>
            <person name="Silar P."/>
            <person name="Natvig D.O."/>
            <person name="Lalanne C."/>
            <person name="Gautier V."/>
            <person name="Ament-Velasquez S.L."/>
            <person name="Kruys A."/>
            <person name="Hutchinson M.I."/>
            <person name="Powell A.J."/>
            <person name="Barry K."/>
            <person name="Miller A.N."/>
            <person name="Grigoriev I.V."/>
            <person name="Debuchy R."/>
            <person name="Gladieux P."/>
            <person name="Hiltunen Thoren M."/>
            <person name="Johannesson H."/>
        </authorList>
    </citation>
    <scope>NUCLEOTIDE SEQUENCE</scope>
    <source>
        <strain evidence="2">CBS 103.79</strain>
    </source>
</reference>
<dbReference type="EMBL" id="MU855596">
    <property type="protein sequence ID" value="KAK3901234.1"/>
    <property type="molecule type" value="Genomic_DNA"/>
</dbReference>
<comment type="caution">
    <text evidence="2">The sequence shown here is derived from an EMBL/GenBank/DDBJ whole genome shotgun (WGS) entry which is preliminary data.</text>
</comment>
<protein>
    <recommendedName>
        <fullName evidence="4">F-box domain-containing protein</fullName>
    </recommendedName>
</protein>
<evidence type="ECO:0000256" key="1">
    <source>
        <dbReference type="SAM" id="MobiDB-lite"/>
    </source>
</evidence>
<feature type="compositionally biased region" description="Low complexity" evidence="1">
    <location>
        <begin position="1"/>
        <end position="20"/>
    </location>
</feature>
<evidence type="ECO:0000313" key="3">
    <source>
        <dbReference type="Proteomes" id="UP001303889"/>
    </source>
</evidence>
<dbReference type="AlphaFoldDB" id="A0AAN6RSK0"/>
<evidence type="ECO:0008006" key="4">
    <source>
        <dbReference type="Google" id="ProtNLM"/>
    </source>
</evidence>
<accession>A0AAN6RSK0</accession>
<sequence>MNTAGTQAAETAASRAATPAGDGNADDEFAAAQDLLAKWHSAATCLSRIPAGRLELALVCDVDPYHERALEVASLATTPLRLLPRLKNCHVRLCKVPNASLQQIAWEAVLQARRIAPPSYSSPRLSARPQATLLGLPRELRLRILEYTDLIAPAREVTWSRQDQGYLTLARKDYHDDHEARRFYHCWTSSSLSPSLLGCFCRRRHAAFSFACDCWAPPSPLFLVCRALYQDAQFAFFSGNRFIVHDYKASRCSALPSLYEFGNEDPERPEGPEVPDPTRYDYPSDRFAVSQFLREVVPAHCLAYLRFLELVFPFYFAETWPGEDHPAMRDWRATVNWLLDKVNAPALTLRLAGAEVTYVSPDPYHRVISMSEGTDIAKAHLNLIRPLKALGAIGLARFFANLPFPWAYTMDSSRRWDKTERIDAKKKEFKAGFERCVMGDRYKDQYANGKEEPEPSFWLVSFDWI</sequence>
<evidence type="ECO:0000313" key="2">
    <source>
        <dbReference type="EMBL" id="KAK3901234.1"/>
    </source>
</evidence>
<feature type="region of interest" description="Disordered" evidence="1">
    <location>
        <begin position="1"/>
        <end position="24"/>
    </location>
</feature>
<organism evidence="2 3">
    <name type="scientific">Staphylotrichum tortipilum</name>
    <dbReference type="NCBI Taxonomy" id="2831512"/>
    <lineage>
        <taxon>Eukaryota</taxon>
        <taxon>Fungi</taxon>
        <taxon>Dikarya</taxon>
        <taxon>Ascomycota</taxon>
        <taxon>Pezizomycotina</taxon>
        <taxon>Sordariomycetes</taxon>
        <taxon>Sordariomycetidae</taxon>
        <taxon>Sordariales</taxon>
        <taxon>Chaetomiaceae</taxon>
        <taxon>Staphylotrichum</taxon>
    </lineage>
</organism>
<keyword evidence="3" id="KW-1185">Reference proteome</keyword>
<gene>
    <name evidence="2" type="ORF">C8A05DRAFT_35078</name>
</gene>
<reference evidence="2" key="2">
    <citation type="submission" date="2023-05" db="EMBL/GenBank/DDBJ databases">
        <authorList>
            <consortium name="Lawrence Berkeley National Laboratory"/>
            <person name="Steindorff A."/>
            <person name="Hensen N."/>
            <person name="Bonometti L."/>
            <person name="Westerberg I."/>
            <person name="Brannstrom I.O."/>
            <person name="Guillou S."/>
            <person name="Cros-Aarteil S."/>
            <person name="Calhoun S."/>
            <person name="Haridas S."/>
            <person name="Kuo A."/>
            <person name="Mondo S."/>
            <person name="Pangilinan J."/>
            <person name="Riley R."/>
            <person name="Labutti K."/>
            <person name="Andreopoulos B."/>
            <person name="Lipzen A."/>
            <person name="Chen C."/>
            <person name="Yanf M."/>
            <person name="Daum C."/>
            <person name="Ng V."/>
            <person name="Clum A."/>
            <person name="Ohm R."/>
            <person name="Martin F."/>
            <person name="Silar P."/>
            <person name="Natvig D."/>
            <person name="Lalanne C."/>
            <person name="Gautier V."/>
            <person name="Ament-Velasquez S.L."/>
            <person name="Kruys A."/>
            <person name="Hutchinson M.I."/>
            <person name="Powell A.J."/>
            <person name="Barry K."/>
            <person name="Miller A.N."/>
            <person name="Grigoriev I.V."/>
            <person name="Debuchy R."/>
            <person name="Gladieux P."/>
            <person name="Thoren M.H."/>
            <person name="Johannesson H."/>
        </authorList>
    </citation>
    <scope>NUCLEOTIDE SEQUENCE</scope>
    <source>
        <strain evidence="2">CBS 103.79</strain>
    </source>
</reference>
<proteinExistence type="predicted"/>
<name>A0AAN6RSK0_9PEZI</name>